<organism evidence="1">
    <name type="scientific">marine metagenome</name>
    <dbReference type="NCBI Taxonomy" id="408172"/>
    <lineage>
        <taxon>unclassified sequences</taxon>
        <taxon>metagenomes</taxon>
        <taxon>ecological metagenomes</taxon>
    </lineage>
</organism>
<proteinExistence type="predicted"/>
<evidence type="ECO:0000313" key="1">
    <source>
        <dbReference type="EMBL" id="SVB47075.1"/>
    </source>
</evidence>
<accession>A0A382E9A3</accession>
<gene>
    <name evidence="1" type="ORF">METZ01_LOCUS199929</name>
</gene>
<dbReference type="EMBL" id="UINC01043273">
    <property type="protein sequence ID" value="SVB47075.1"/>
    <property type="molecule type" value="Genomic_DNA"/>
</dbReference>
<reference evidence="1" key="1">
    <citation type="submission" date="2018-05" db="EMBL/GenBank/DDBJ databases">
        <authorList>
            <person name="Lanie J.A."/>
            <person name="Ng W.-L."/>
            <person name="Kazmierczak K.M."/>
            <person name="Andrzejewski T.M."/>
            <person name="Davidsen T.M."/>
            <person name="Wayne K.J."/>
            <person name="Tettelin H."/>
            <person name="Glass J.I."/>
            <person name="Rusch D."/>
            <person name="Podicherti R."/>
            <person name="Tsui H.-C.T."/>
            <person name="Winkler M.E."/>
        </authorList>
    </citation>
    <scope>NUCLEOTIDE SEQUENCE</scope>
</reference>
<feature type="non-terminal residue" evidence="1">
    <location>
        <position position="102"/>
    </location>
</feature>
<sequence>MKANKSIVVGLALGLAVAAAPAQTQLFSKLVGTGSVGSVKAGGALQVPFIIWGGDMATFHANGGLKTKSGTIFQKQGLNLNLTPGDDFIQQVRDYRSGKSPF</sequence>
<dbReference type="AlphaFoldDB" id="A0A382E9A3"/>
<name>A0A382E9A3_9ZZZZ</name>
<protein>
    <submittedName>
        <fullName evidence="1">Uncharacterized protein</fullName>
    </submittedName>
</protein>